<dbReference type="PROSITE" id="PS00618">
    <property type="entry name" value="RECF_2"/>
    <property type="match status" value="1"/>
</dbReference>
<evidence type="ECO:0000256" key="6">
    <source>
        <dbReference type="ARBA" id="ARBA00023125"/>
    </source>
</evidence>
<keyword evidence="8 9" id="KW-0742">SOS response</keyword>
<keyword evidence="6 9" id="KW-0238">DNA-binding</keyword>
<keyword evidence="3 9" id="KW-0547">Nucleotide-binding</keyword>
<dbReference type="GO" id="GO:0006302">
    <property type="term" value="P:double-strand break repair"/>
    <property type="evidence" value="ECO:0007669"/>
    <property type="project" value="InterPro"/>
</dbReference>
<dbReference type="Gene3D" id="3.40.50.300">
    <property type="entry name" value="P-loop containing nucleotide triphosphate hydrolases"/>
    <property type="match status" value="1"/>
</dbReference>
<dbReference type="Pfam" id="PF13476">
    <property type="entry name" value="AAA_23"/>
    <property type="match status" value="1"/>
</dbReference>
<keyword evidence="2 9" id="KW-0235">DNA replication</keyword>
<evidence type="ECO:0000256" key="9">
    <source>
        <dbReference type="HAMAP-Rule" id="MF_00365"/>
    </source>
</evidence>
<dbReference type="InterPro" id="IPR027417">
    <property type="entry name" value="P-loop_NTPase"/>
</dbReference>
<dbReference type="PROSITE" id="PS00617">
    <property type="entry name" value="RECF_1"/>
    <property type="match status" value="1"/>
</dbReference>
<dbReference type="EMBL" id="JASOOE010000008">
    <property type="protein sequence ID" value="MDK7187383.1"/>
    <property type="molecule type" value="Genomic_DNA"/>
</dbReference>
<sequence length="373" mass="43316">MYLSKLSLKNFRNYSQLDIQLNPGLTILTGENAQGKTNLLEAIFLLSLAKSHRTNHDMDMIQWGSDYAIIQGKVKKNSYEIPLEIQLSKKGKIAKFNYQDQAKLSQFIGKLNVVLFAPEDMQLIKGSPSLRRQFIDAELGQAQPLYLQSLLQYHRLLKQRNTYLKQLREKQAKDLIYLDIISDQLIEHAEIIINYRLDFIEHIGKIANKIHHNLSLNRDELTLFYRASSSKLDYQSKETIKKQFSDIFFENRQRDIDFGITHYGPHRDDLLFFINDTVAQNFASQGQQRTIILSLKLAELEWMYRLNQDYPVLLLDDVLSELDDQRQLVLMQTIENKVQTILTTASIDQIHLENLSNSQLLKIADGQIINEGD</sequence>
<feature type="binding site" evidence="9">
    <location>
        <begin position="30"/>
        <end position="37"/>
    </location>
    <ligand>
        <name>ATP</name>
        <dbReference type="ChEBI" id="CHEBI:30616"/>
    </ligand>
</feature>
<dbReference type="CDD" id="cd03242">
    <property type="entry name" value="ABC_RecF"/>
    <property type="match status" value="1"/>
</dbReference>
<comment type="subcellular location">
    <subcellularLocation>
        <location evidence="9 10">Cytoplasm</location>
    </subcellularLocation>
</comment>
<dbReference type="NCBIfam" id="TIGR00611">
    <property type="entry name" value="recf"/>
    <property type="match status" value="1"/>
</dbReference>
<evidence type="ECO:0000256" key="8">
    <source>
        <dbReference type="ARBA" id="ARBA00023236"/>
    </source>
</evidence>
<dbReference type="GO" id="GO:0006260">
    <property type="term" value="P:DNA replication"/>
    <property type="evidence" value="ECO:0007669"/>
    <property type="project" value="UniProtKB-UniRule"/>
</dbReference>
<dbReference type="GO" id="GO:0005524">
    <property type="term" value="F:ATP binding"/>
    <property type="evidence" value="ECO:0007669"/>
    <property type="project" value="UniProtKB-UniRule"/>
</dbReference>
<dbReference type="InterPro" id="IPR001238">
    <property type="entry name" value="DNA-binding_RecF"/>
</dbReference>
<evidence type="ECO:0000313" key="13">
    <source>
        <dbReference type="Proteomes" id="UP001229251"/>
    </source>
</evidence>
<keyword evidence="1 9" id="KW-0963">Cytoplasm</keyword>
<dbReference type="InterPro" id="IPR042174">
    <property type="entry name" value="RecF_2"/>
</dbReference>
<comment type="function">
    <text evidence="9 10">The RecF protein is involved in DNA metabolism; it is required for DNA replication and normal SOS inducibility. RecF binds preferentially to single-stranded, linear DNA. It also seems to bind ATP.</text>
</comment>
<dbReference type="InterPro" id="IPR038729">
    <property type="entry name" value="Rad50/SbcC_AAA"/>
</dbReference>
<dbReference type="AlphaFoldDB" id="A0AAJ1V2S3"/>
<dbReference type="PANTHER" id="PTHR32182:SF0">
    <property type="entry name" value="DNA REPLICATION AND REPAIR PROTEIN RECF"/>
    <property type="match status" value="1"/>
</dbReference>
<accession>A0AAJ1V2S3</accession>
<proteinExistence type="inferred from homology"/>
<protein>
    <recommendedName>
        <fullName evidence="9 10">DNA replication and repair protein RecF</fullName>
    </recommendedName>
</protein>
<evidence type="ECO:0000313" key="12">
    <source>
        <dbReference type="EMBL" id="MDK7187383.1"/>
    </source>
</evidence>
<dbReference type="HAMAP" id="MF_00365">
    <property type="entry name" value="RecF"/>
    <property type="match status" value="1"/>
</dbReference>
<reference evidence="12" key="1">
    <citation type="submission" date="2023-05" db="EMBL/GenBank/DDBJ databases">
        <title>Cataloging the Phylogenetic Diversity of Human Bladder Bacteria.</title>
        <authorList>
            <person name="Du J."/>
        </authorList>
    </citation>
    <scope>NUCLEOTIDE SEQUENCE</scope>
    <source>
        <strain evidence="12">UMB1231</strain>
    </source>
</reference>
<evidence type="ECO:0000256" key="5">
    <source>
        <dbReference type="ARBA" id="ARBA00022840"/>
    </source>
</evidence>
<dbReference type="Proteomes" id="UP001229251">
    <property type="component" value="Unassembled WGS sequence"/>
</dbReference>
<evidence type="ECO:0000259" key="11">
    <source>
        <dbReference type="Pfam" id="PF13476"/>
    </source>
</evidence>
<gene>
    <name evidence="9 12" type="primary">recF</name>
    <name evidence="12" type="ORF">QP433_05265</name>
</gene>
<dbReference type="InterPro" id="IPR018078">
    <property type="entry name" value="DNA-binding_RecF_CS"/>
</dbReference>
<evidence type="ECO:0000256" key="10">
    <source>
        <dbReference type="RuleBase" id="RU000578"/>
    </source>
</evidence>
<dbReference type="SUPFAM" id="SSF52540">
    <property type="entry name" value="P-loop containing nucleoside triphosphate hydrolases"/>
    <property type="match status" value="1"/>
</dbReference>
<evidence type="ECO:0000256" key="4">
    <source>
        <dbReference type="ARBA" id="ARBA00022763"/>
    </source>
</evidence>
<dbReference type="Gene3D" id="1.20.1050.90">
    <property type="entry name" value="RecF/RecN/SMC, N-terminal domain"/>
    <property type="match status" value="1"/>
</dbReference>
<name>A0AAJ1V2S3_9LACT</name>
<dbReference type="GO" id="GO:0016887">
    <property type="term" value="F:ATP hydrolysis activity"/>
    <property type="evidence" value="ECO:0007669"/>
    <property type="project" value="InterPro"/>
</dbReference>
<evidence type="ECO:0000256" key="1">
    <source>
        <dbReference type="ARBA" id="ARBA00022490"/>
    </source>
</evidence>
<keyword evidence="5 9" id="KW-0067">ATP-binding</keyword>
<dbReference type="GO" id="GO:0009432">
    <property type="term" value="P:SOS response"/>
    <property type="evidence" value="ECO:0007669"/>
    <property type="project" value="UniProtKB-UniRule"/>
</dbReference>
<dbReference type="GO" id="GO:0003697">
    <property type="term" value="F:single-stranded DNA binding"/>
    <property type="evidence" value="ECO:0007669"/>
    <property type="project" value="UniProtKB-UniRule"/>
</dbReference>
<evidence type="ECO:0000256" key="7">
    <source>
        <dbReference type="ARBA" id="ARBA00023204"/>
    </source>
</evidence>
<keyword evidence="7 9" id="KW-0234">DNA repair</keyword>
<evidence type="ECO:0000256" key="3">
    <source>
        <dbReference type="ARBA" id="ARBA00022741"/>
    </source>
</evidence>
<dbReference type="GO" id="GO:0000731">
    <property type="term" value="P:DNA synthesis involved in DNA repair"/>
    <property type="evidence" value="ECO:0007669"/>
    <property type="project" value="TreeGrafter"/>
</dbReference>
<dbReference type="RefSeq" id="WP_285065832.1">
    <property type="nucleotide sequence ID" value="NZ_JASOOE010000008.1"/>
</dbReference>
<dbReference type="GO" id="GO:0005737">
    <property type="term" value="C:cytoplasm"/>
    <property type="evidence" value="ECO:0007669"/>
    <property type="project" value="UniProtKB-SubCell"/>
</dbReference>
<keyword evidence="4 9" id="KW-0227">DNA damage</keyword>
<comment type="similarity">
    <text evidence="9 10">Belongs to the RecF family.</text>
</comment>
<organism evidence="12 13">
    <name type="scientific">Facklamia hominis</name>
    <dbReference type="NCBI Taxonomy" id="178214"/>
    <lineage>
        <taxon>Bacteria</taxon>
        <taxon>Bacillati</taxon>
        <taxon>Bacillota</taxon>
        <taxon>Bacilli</taxon>
        <taxon>Lactobacillales</taxon>
        <taxon>Aerococcaceae</taxon>
        <taxon>Facklamia</taxon>
    </lineage>
</organism>
<comment type="caution">
    <text evidence="12">The sequence shown here is derived from an EMBL/GenBank/DDBJ whole genome shotgun (WGS) entry which is preliminary data.</text>
</comment>
<evidence type="ECO:0000256" key="2">
    <source>
        <dbReference type="ARBA" id="ARBA00022705"/>
    </source>
</evidence>
<feature type="domain" description="Rad50/SbcC-type AAA" evidence="11">
    <location>
        <begin position="5"/>
        <end position="199"/>
    </location>
</feature>
<dbReference type="PANTHER" id="PTHR32182">
    <property type="entry name" value="DNA REPLICATION AND REPAIR PROTEIN RECF"/>
    <property type="match status" value="1"/>
</dbReference>